<organism evidence="4">
    <name type="scientific">uncultured Caudovirales phage</name>
    <dbReference type="NCBI Taxonomy" id="2100421"/>
    <lineage>
        <taxon>Viruses</taxon>
        <taxon>Duplodnaviria</taxon>
        <taxon>Heunggongvirae</taxon>
        <taxon>Uroviricota</taxon>
        <taxon>Caudoviricetes</taxon>
        <taxon>Peduoviridae</taxon>
        <taxon>Maltschvirus</taxon>
        <taxon>Maltschvirus maltsch</taxon>
    </lineage>
</organism>
<gene>
    <name evidence="2" type="ORF">UFOVP1045_41</name>
    <name evidence="3" type="ORF">UFOVP1194_95</name>
    <name evidence="4" type="ORF">UFOVP1641_91</name>
    <name evidence="1" type="ORF">UFOVP466_94</name>
</gene>
<name>A0A6J5T4U6_9CAUD</name>
<sequence>MPRRGEHTFENTATGRPVSRCPMELMELVKIGAGLRICEIHTLATASGENVMSRQRMALIESEAMAKLREAFAGLDFTPEPRRHGKRGRTACQIS</sequence>
<accession>A0A6J5T4U6</accession>
<proteinExistence type="predicted"/>
<dbReference type="EMBL" id="LR797505">
    <property type="protein sequence ID" value="CAB4221854.1"/>
    <property type="molecule type" value="Genomic_DNA"/>
</dbReference>
<evidence type="ECO:0000313" key="1">
    <source>
        <dbReference type="EMBL" id="CAB4144933.1"/>
    </source>
</evidence>
<protein>
    <submittedName>
        <fullName evidence="4">Uncharacterized protein</fullName>
    </submittedName>
</protein>
<dbReference type="EMBL" id="LR796439">
    <property type="protein sequence ID" value="CAB4144933.1"/>
    <property type="molecule type" value="Genomic_DNA"/>
</dbReference>
<dbReference type="EMBL" id="LR796996">
    <property type="protein sequence ID" value="CAB4180513.1"/>
    <property type="molecule type" value="Genomic_DNA"/>
</dbReference>
<evidence type="ECO:0000313" key="3">
    <source>
        <dbReference type="EMBL" id="CAB4190711.1"/>
    </source>
</evidence>
<evidence type="ECO:0000313" key="2">
    <source>
        <dbReference type="EMBL" id="CAB4180513.1"/>
    </source>
</evidence>
<evidence type="ECO:0000313" key="4">
    <source>
        <dbReference type="EMBL" id="CAB4221854.1"/>
    </source>
</evidence>
<reference evidence="4" key="1">
    <citation type="submission" date="2020-05" db="EMBL/GenBank/DDBJ databases">
        <authorList>
            <person name="Chiriac C."/>
            <person name="Salcher M."/>
            <person name="Ghai R."/>
            <person name="Kavagutti S V."/>
        </authorList>
    </citation>
    <scope>NUCLEOTIDE SEQUENCE</scope>
</reference>
<dbReference type="EMBL" id="LR797152">
    <property type="protein sequence ID" value="CAB4190711.1"/>
    <property type="molecule type" value="Genomic_DNA"/>
</dbReference>